<reference evidence="2" key="1">
    <citation type="journal article" date="2020" name="mSystems">
        <title>Genome- and Community-Level Interaction Insights into Carbon Utilization and Element Cycling Functions of Hydrothermarchaeota in Hydrothermal Sediment.</title>
        <authorList>
            <person name="Zhou Z."/>
            <person name="Liu Y."/>
            <person name="Xu W."/>
            <person name="Pan J."/>
            <person name="Luo Z.H."/>
            <person name="Li M."/>
        </authorList>
    </citation>
    <scope>NUCLEOTIDE SEQUENCE [LARGE SCALE GENOMIC DNA]</scope>
    <source>
        <strain evidence="2">SpSt-210</strain>
    </source>
</reference>
<dbReference type="Pfam" id="PF22743">
    <property type="entry name" value="PspAA"/>
    <property type="match status" value="1"/>
</dbReference>
<sequence length="92" mass="10292">MIVRISTEGQYRLESTYLDQLNAIDNAVVEAIAANDESRFRTLFQSMLDLVRQHGKPVPPEEFVESDIILPPPDTSFEEARELFAGEGLVPG</sequence>
<name>A0A831T6K8_9BACT</name>
<gene>
    <name evidence="2" type="ORF">ENP34_00485</name>
</gene>
<accession>A0A831T6K8</accession>
<dbReference type="InterPro" id="IPR054437">
    <property type="entry name" value="PspA-assoc_dom"/>
</dbReference>
<dbReference type="EMBL" id="DSIY01000009">
    <property type="protein sequence ID" value="HEG89917.1"/>
    <property type="molecule type" value="Genomic_DNA"/>
</dbReference>
<proteinExistence type="predicted"/>
<organism evidence="2">
    <name type="scientific">Thermorudis peleae</name>
    <dbReference type="NCBI Taxonomy" id="1382356"/>
    <lineage>
        <taxon>Bacteria</taxon>
        <taxon>Pseudomonadati</taxon>
        <taxon>Thermomicrobiota</taxon>
        <taxon>Thermomicrobia</taxon>
        <taxon>Thermomicrobia incertae sedis</taxon>
        <taxon>Thermorudis</taxon>
    </lineage>
</organism>
<evidence type="ECO:0000259" key="1">
    <source>
        <dbReference type="Pfam" id="PF22743"/>
    </source>
</evidence>
<feature type="domain" description="PspA-associated" evidence="1">
    <location>
        <begin position="1"/>
        <end position="92"/>
    </location>
</feature>
<dbReference type="AlphaFoldDB" id="A0A831T6K8"/>
<comment type="caution">
    <text evidence="2">The sequence shown here is derived from an EMBL/GenBank/DDBJ whole genome shotgun (WGS) entry which is preliminary data.</text>
</comment>
<evidence type="ECO:0000313" key="2">
    <source>
        <dbReference type="EMBL" id="HEG89917.1"/>
    </source>
</evidence>
<protein>
    <recommendedName>
        <fullName evidence="1">PspA-associated domain-containing protein</fullName>
    </recommendedName>
</protein>